<organism evidence="2 3">
    <name type="scientific">Acidithiobacillus ferrivorans</name>
    <dbReference type="NCBI Taxonomy" id="160808"/>
    <lineage>
        <taxon>Bacteria</taxon>
        <taxon>Pseudomonadati</taxon>
        <taxon>Pseudomonadota</taxon>
        <taxon>Acidithiobacillia</taxon>
        <taxon>Acidithiobacillales</taxon>
        <taxon>Acidithiobacillaceae</taxon>
        <taxon>Acidithiobacillus</taxon>
    </lineage>
</organism>
<dbReference type="GO" id="GO:0016787">
    <property type="term" value="F:hydrolase activity"/>
    <property type="evidence" value="ECO:0007669"/>
    <property type="project" value="UniProtKB-KW"/>
</dbReference>
<feature type="domain" description="Isochorismatase-like" evidence="1">
    <location>
        <begin position="9"/>
        <end position="157"/>
    </location>
</feature>
<proteinExistence type="predicted"/>
<sequence length="181" mass="19728">MRIEAAQSVVLAVDLQDRLLGTLPPVRRVPLLRNITQLLEAATALGLPTLATAQYPQGLGPVREDIRVHAADVLEKTTFSCLRSSNSRQWLEAQDGRPQVILTGIELHICVLQTALDLQAGGWQPVVVADACASRDAEHQQPALERLRQAGVTVAVAESVFYEWLGDAAHPAFRILAAAWR</sequence>
<evidence type="ECO:0000313" key="2">
    <source>
        <dbReference type="EMBL" id="OYV72408.1"/>
    </source>
</evidence>
<accession>A0A257SGS7</accession>
<evidence type="ECO:0000259" key="1">
    <source>
        <dbReference type="Pfam" id="PF00857"/>
    </source>
</evidence>
<dbReference type="PANTHER" id="PTHR14119:SF3">
    <property type="entry name" value="ISOCHORISMATASE DOMAIN-CONTAINING PROTEIN 2"/>
    <property type="match status" value="1"/>
</dbReference>
<keyword evidence="2" id="KW-0378">Hydrolase</keyword>
<name>A0A257SGS7_9PROT</name>
<dbReference type="EMBL" id="NCBC01000864">
    <property type="protein sequence ID" value="OYV72408.1"/>
    <property type="molecule type" value="Genomic_DNA"/>
</dbReference>
<protein>
    <submittedName>
        <fullName evidence="2">Hydrolase</fullName>
    </submittedName>
</protein>
<dbReference type="InterPro" id="IPR000868">
    <property type="entry name" value="Isochorismatase-like_dom"/>
</dbReference>
<dbReference type="AlphaFoldDB" id="A0A257SGS7"/>
<dbReference type="Gene3D" id="3.40.50.850">
    <property type="entry name" value="Isochorismatase-like"/>
    <property type="match status" value="1"/>
</dbReference>
<dbReference type="InterPro" id="IPR050993">
    <property type="entry name" value="Isochorismatase_domain"/>
</dbReference>
<dbReference type="SUPFAM" id="SSF52499">
    <property type="entry name" value="Isochorismatase-like hydrolases"/>
    <property type="match status" value="1"/>
</dbReference>
<dbReference type="Pfam" id="PF00857">
    <property type="entry name" value="Isochorismatase"/>
    <property type="match status" value="1"/>
</dbReference>
<dbReference type="Proteomes" id="UP000216779">
    <property type="component" value="Unassembled WGS sequence"/>
</dbReference>
<gene>
    <name evidence="2" type="ORF">B7Z70_14900</name>
</gene>
<comment type="caution">
    <text evidence="2">The sequence shown here is derived from an EMBL/GenBank/DDBJ whole genome shotgun (WGS) entry which is preliminary data.</text>
</comment>
<reference evidence="2 3" key="1">
    <citation type="submission" date="2017-03" db="EMBL/GenBank/DDBJ databases">
        <title>Lifting the veil on microbial sulfur biogeochemistry in mining wastewaters.</title>
        <authorList>
            <person name="Kantor R.S."/>
            <person name="Colenbrander Nelson T."/>
            <person name="Marshall S."/>
            <person name="Bennett D."/>
            <person name="Apte S."/>
            <person name="Camacho D."/>
            <person name="Thomas B.C."/>
            <person name="Warren L.A."/>
            <person name="Banfield J.F."/>
        </authorList>
    </citation>
    <scope>NUCLEOTIDE SEQUENCE [LARGE SCALE GENOMIC DNA]</scope>
    <source>
        <strain evidence="2">21-59-9</strain>
    </source>
</reference>
<dbReference type="PANTHER" id="PTHR14119">
    <property type="entry name" value="HYDROLASE"/>
    <property type="match status" value="1"/>
</dbReference>
<dbReference type="InterPro" id="IPR036380">
    <property type="entry name" value="Isochorismatase-like_sf"/>
</dbReference>
<evidence type="ECO:0000313" key="3">
    <source>
        <dbReference type="Proteomes" id="UP000216779"/>
    </source>
</evidence>